<dbReference type="FunFam" id="2.30.30.30:FF:000002">
    <property type="entry name" value="Transcription termination/antitermination factor NusG"/>
    <property type="match status" value="1"/>
</dbReference>
<dbReference type="Pfam" id="PF02357">
    <property type="entry name" value="NusG"/>
    <property type="match status" value="1"/>
</dbReference>
<dbReference type="InterPro" id="IPR015869">
    <property type="entry name" value="Transcrpt_antiterm_NusG_bac_CS"/>
</dbReference>
<evidence type="ECO:0000259" key="8">
    <source>
        <dbReference type="SMART" id="SM00738"/>
    </source>
</evidence>
<dbReference type="InterPro" id="IPR006645">
    <property type="entry name" value="NGN-like_dom"/>
</dbReference>
<dbReference type="Proteomes" id="UP000294656">
    <property type="component" value="Unassembled WGS sequence"/>
</dbReference>
<dbReference type="RefSeq" id="WP_133503835.1">
    <property type="nucleotide sequence ID" value="NZ_SNXC01000012.1"/>
</dbReference>
<gene>
    <name evidence="5" type="primary">nusG</name>
    <name evidence="10" type="ORF">DFP79_2058</name>
</gene>
<dbReference type="SUPFAM" id="SSF82679">
    <property type="entry name" value="N-utilization substance G protein NusG, N-terminal domain"/>
    <property type="match status" value="1"/>
</dbReference>
<feature type="domain" description="KOW" evidence="9">
    <location>
        <begin position="123"/>
        <end position="150"/>
    </location>
</feature>
<evidence type="ECO:0000256" key="2">
    <source>
        <dbReference type="ARBA" id="ARBA00022814"/>
    </source>
</evidence>
<dbReference type="GO" id="GO:0032784">
    <property type="term" value="P:regulation of DNA-templated transcription elongation"/>
    <property type="evidence" value="ECO:0007669"/>
    <property type="project" value="InterPro"/>
</dbReference>
<proteinExistence type="inferred from homology"/>
<dbReference type="GO" id="GO:0031564">
    <property type="term" value="P:transcription antitermination"/>
    <property type="evidence" value="ECO:0007669"/>
    <property type="project" value="UniProtKB-UniRule"/>
</dbReference>
<evidence type="ECO:0000256" key="1">
    <source>
        <dbReference type="ARBA" id="ARBA00022472"/>
    </source>
</evidence>
<name>A0A4R6M8F8_9GAMM</name>
<dbReference type="CDD" id="cd06091">
    <property type="entry name" value="KOW_NusG"/>
    <property type="match status" value="1"/>
</dbReference>
<dbReference type="GO" id="GO:0005829">
    <property type="term" value="C:cytosol"/>
    <property type="evidence" value="ECO:0007669"/>
    <property type="project" value="UniProtKB-ARBA"/>
</dbReference>
<dbReference type="GO" id="GO:0006354">
    <property type="term" value="P:DNA-templated transcription elongation"/>
    <property type="evidence" value="ECO:0007669"/>
    <property type="project" value="UniProtKB-UniRule"/>
</dbReference>
<sequence>MTKRWYVVQAYSGYEKHVMRALTERVQLMSMEDLFGDILVPTEEVVEIRDGKKRKSERKFYPGYVLVQMDMNDDSWHLVKGTSRVLGFIGGTADKPSPITQREADAILQRVNEGVDKPRPKTLFEVGEVVRVNEGPFADFNGVVEEVDYDKSRIKVAVLIFGRSTPVDLEFSQVEKA</sequence>
<protein>
    <recommendedName>
        <fullName evidence="5 6">Transcription termination/antitermination protein NusG</fullName>
    </recommendedName>
</protein>
<dbReference type="SMART" id="SM00738">
    <property type="entry name" value="NGN"/>
    <property type="match status" value="1"/>
</dbReference>
<evidence type="ECO:0000256" key="5">
    <source>
        <dbReference type="HAMAP-Rule" id="MF_00948"/>
    </source>
</evidence>
<dbReference type="Gene3D" id="2.30.30.30">
    <property type="match status" value="1"/>
</dbReference>
<evidence type="ECO:0000256" key="7">
    <source>
        <dbReference type="RuleBase" id="RU000538"/>
    </source>
</evidence>
<dbReference type="InterPro" id="IPR047050">
    <property type="entry name" value="NGN"/>
</dbReference>
<evidence type="ECO:0000256" key="6">
    <source>
        <dbReference type="NCBIfam" id="TIGR00922"/>
    </source>
</evidence>
<dbReference type="HAMAP" id="MF_00948">
    <property type="entry name" value="NusG"/>
    <property type="match status" value="1"/>
</dbReference>
<accession>A0A4R6M8F8</accession>
<comment type="caution">
    <text evidence="10">The sequence shown here is derived from an EMBL/GenBank/DDBJ whole genome shotgun (WGS) entry which is preliminary data.</text>
</comment>
<evidence type="ECO:0000313" key="11">
    <source>
        <dbReference type="Proteomes" id="UP000294656"/>
    </source>
</evidence>
<dbReference type="InterPro" id="IPR043425">
    <property type="entry name" value="NusG-like"/>
</dbReference>
<dbReference type="InterPro" id="IPR036735">
    <property type="entry name" value="NGN_dom_sf"/>
</dbReference>
<dbReference type="Gene3D" id="3.30.70.940">
    <property type="entry name" value="NusG, N-terminal domain"/>
    <property type="match status" value="1"/>
</dbReference>
<dbReference type="InterPro" id="IPR008991">
    <property type="entry name" value="Translation_prot_SH3-like_sf"/>
</dbReference>
<dbReference type="OrthoDB" id="9809075at2"/>
<evidence type="ECO:0000256" key="4">
    <source>
        <dbReference type="ARBA" id="ARBA00023163"/>
    </source>
</evidence>
<dbReference type="AlphaFoldDB" id="A0A4R6M8F8"/>
<keyword evidence="2 5" id="KW-0889">Transcription antitermination</keyword>
<comment type="similarity">
    <text evidence="5 7">Belongs to the NusG family.</text>
</comment>
<evidence type="ECO:0000313" key="10">
    <source>
        <dbReference type="EMBL" id="TDO97245.1"/>
    </source>
</evidence>
<reference evidence="10 11" key="1">
    <citation type="submission" date="2019-03" db="EMBL/GenBank/DDBJ databases">
        <title>Genomic Encyclopedia of Type Strains, Phase III (KMG-III): the genomes of soil and plant-associated and newly described type strains.</title>
        <authorList>
            <person name="Whitman W."/>
        </authorList>
    </citation>
    <scope>NUCLEOTIDE SEQUENCE [LARGE SCALE GENOMIC DNA]</scope>
    <source>
        <strain evidence="10 11">CECT 7378</strain>
    </source>
</reference>
<comment type="function">
    <text evidence="5 7">Participates in transcription elongation, termination and antitermination.</text>
</comment>
<dbReference type="GO" id="GO:0006353">
    <property type="term" value="P:DNA-templated transcription termination"/>
    <property type="evidence" value="ECO:0007669"/>
    <property type="project" value="UniProtKB-UniRule"/>
</dbReference>
<dbReference type="EMBL" id="SNXC01000012">
    <property type="protein sequence ID" value="TDO97245.1"/>
    <property type="molecule type" value="Genomic_DNA"/>
</dbReference>
<dbReference type="InterPro" id="IPR001062">
    <property type="entry name" value="Transcrpt_antiterm_NusG"/>
</dbReference>
<feature type="domain" description="NusG-like N-terminal" evidence="8">
    <location>
        <begin position="2"/>
        <end position="111"/>
    </location>
</feature>
<dbReference type="InterPro" id="IPR014722">
    <property type="entry name" value="Rib_uL2_dom2"/>
</dbReference>
<dbReference type="Pfam" id="PF00467">
    <property type="entry name" value="KOW"/>
    <property type="match status" value="1"/>
</dbReference>
<keyword evidence="4 5" id="KW-0804">Transcription</keyword>
<dbReference type="PROSITE" id="PS01014">
    <property type="entry name" value="NUSG"/>
    <property type="match status" value="1"/>
</dbReference>
<keyword evidence="11" id="KW-1185">Reference proteome</keyword>
<dbReference type="PRINTS" id="PR00338">
    <property type="entry name" value="NUSGTNSCPFCT"/>
</dbReference>
<dbReference type="NCBIfam" id="TIGR00922">
    <property type="entry name" value="nusG"/>
    <property type="match status" value="1"/>
</dbReference>
<dbReference type="PANTHER" id="PTHR30265">
    <property type="entry name" value="RHO-INTERACTING TRANSCRIPTION TERMINATION FACTOR NUSG"/>
    <property type="match status" value="1"/>
</dbReference>
<dbReference type="SUPFAM" id="SSF50104">
    <property type="entry name" value="Translation proteins SH3-like domain"/>
    <property type="match status" value="1"/>
</dbReference>
<organism evidence="10 11">
    <name type="scientific">Marinomonas balearica</name>
    <dbReference type="NCBI Taxonomy" id="491947"/>
    <lineage>
        <taxon>Bacteria</taxon>
        <taxon>Pseudomonadati</taxon>
        <taxon>Pseudomonadota</taxon>
        <taxon>Gammaproteobacteria</taxon>
        <taxon>Oceanospirillales</taxon>
        <taxon>Oceanospirillaceae</taxon>
        <taxon>Marinomonas</taxon>
    </lineage>
</organism>
<dbReference type="CDD" id="cd09891">
    <property type="entry name" value="NGN_Bact_1"/>
    <property type="match status" value="1"/>
</dbReference>
<dbReference type="SMART" id="SM00739">
    <property type="entry name" value="KOW"/>
    <property type="match status" value="1"/>
</dbReference>
<keyword evidence="3 5" id="KW-0805">Transcription regulation</keyword>
<evidence type="ECO:0000259" key="9">
    <source>
        <dbReference type="SMART" id="SM00739"/>
    </source>
</evidence>
<dbReference type="FunFam" id="3.30.70.940:FF:000001">
    <property type="entry name" value="Transcription termination/antitermination protein NusG"/>
    <property type="match status" value="1"/>
</dbReference>
<evidence type="ECO:0000256" key="3">
    <source>
        <dbReference type="ARBA" id="ARBA00023015"/>
    </source>
</evidence>
<dbReference type="PANTHER" id="PTHR30265:SF2">
    <property type="entry name" value="TRANSCRIPTION TERMINATION_ANTITERMINATION PROTEIN NUSG"/>
    <property type="match status" value="1"/>
</dbReference>
<keyword evidence="1 5" id="KW-0806">Transcription termination</keyword>
<dbReference type="InterPro" id="IPR005824">
    <property type="entry name" value="KOW"/>
</dbReference>